<dbReference type="InterPro" id="IPR004919">
    <property type="entry name" value="GmrSD_N"/>
</dbReference>
<evidence type="ECO:0000259" key="1">
    <source>
        <dbReference type="Pfam" id="PF03235"/>
    </source>
</evidence>
<dbReference type="EMBL" id="CP008849">
    <property type="protein sequence ID" value="AIG00447.1"/>
    <property type="molecule type" value="Genomic_DNA"/>
</dbReference>
<name>A0A075P3N7_9ALTE</name>
<protein>
    <recommendedName>
        <fullName evidence="1">GmrSD restriction endonucleases N-terminal domain-containing protein</fullName>
    </recommendedName>
</protein>
<proteinExistence type="predicted"/>
<evidence type="ECO:0000313" key="3">
    <source>
        <dbReference type="Proteomes" id="UP000056090"/>
    </source>
</evidence>
<dbReference type="KEGG" id="aal:EP13_18160"/>
<dbReference type="AlphaFoldDB" id="A0A075P3N7"/>
<gene>
    <name evidence="2" type="ORF">EP13_18160</name>
</gene>
<organism evidence="2 3">
    <name type="scientific">Alteromonas australica</name>
    <dbReference type="NCBI Taxonomy" id="589873"/>
    <lineage>
        <taxon>Bacteria</taxon>
        <taxon>Pseudomonadati</taxon>
        <taxon>Pseudomonadota</taxon>
        <taxon>Gammaproteobacteria</taxon>
        <taxon>Alteromonadales</taxon>
        <taxon>Alteromonadaceae</taxon>
        <taxon>Alteromonas/Salinimonas group</taxon>
        <taxon>Alteromonas</taxon>
    </lineage>
</organism>
<dbReference type="GeneID" id="78256802"/>
<reference evidence="2 3" key="1">
    <citation type="submission" date="2014-06" db="EMBL/GenBank/DDBJ databases">
        <title>Genomes of Alteromonas australica, a world apart.</title>
        <authorList>
            <person name="Gonzaga A."/>
            <person name="Lopez-Perez M."/>
            <person name="Rodriguez-Valera F."/>
        </authorList>
    </citation>
    <scope>NUCLEOTIDE SEQUENCE [LARGE SCALE GENOMIC DNA]</scope>
    <source>
        <strain evidence="2 3">H 17</strain>
    </source>
</reference>
<dbReference type="PANTHER" id="PTHR39639">
    <property type="entry name" value="CHROMOSOME 16, WHOLE GENOME SHOTGUN SEQUENCE"/>
    <property type="match status" value="1"/>
</dbReference>
<dbReference type="RefSeq" id="WP_044058442.1">
    <property type="nucleotide sequence ID" value="NZ_CBCSKJ010000004.1"/>
</dbReference>
<feature type="domain" description="GmrSD restriction endonucleases N-terminal" evidence="1">
    <location>
        <begin position="61"/>
        <end position="193"/>
    </location>
</feature>
<dbReference type="PANTHER" id="PTHR39639:SF1">
    <property type="entry name" value="DUF262 DOMAIN-CONTAINING PROTEIN"/>
    <property type="match status" value="1"/>
</dbReference>
<keyword evidence="3" id="KW-1185">Reference proteome</keyword>
<dbReference type="Pfam" id="PF03235">
    <property type="entry name" value="GmrSD_N"/>
    <property type="match status" value="1"/>
</dbReference>
<sequence>MTDITESELDEEKVDPNAVDDEPELLDEVMHPFNPTDIDIVVEPKSLDALIKRIQHDEIDMNTDFQRHAELWDNRKMSRLIESILIRFPLPAFYFDASDENNWLIVDGLQRLSTIRKFVLDKKLRLNGLEFLTELNGKTFDKLHRQYQRRIEECPVTVYMIKPGTPEDVKYSVFRRINTGGLTLNNQEIRNALAKPRDRELLEMLANSECSKAMLGDLSKRMKDQELVLRFWAFYRFDYLDSKNKKEIASFLDKAMEDIKKGDDVYREDFKTNYSTAIQRCCQLLGKSGFEKDPSSNSRKRSKNSTLFEVWMVALARLPDTEFNYLLAKQSDFQEKARALLKDGEFFNAITYSTQKKDHVEKRYEKVNSLIQDMLND</sequence>
<accession>A0A075P3N7</accession>
<evidence type="ECO:0000313" key="2">
    <source>
        <dbReference type="EMBL" id="AIG00447.1"/>
    </source>
</evidence>
<dbReference type="Proteomes" id="UP000056090">
    <property type="component" value="Chromosome"/>
</dbReference>
<dbReference type="eggNOG" id="COG1479">
    <property type="taxonomic scope" value="Bacteria"/>
</dbReference>